<keyword evidence="1" id="KW-0472">Membrane</keyword>
<name>A0AA36AZI8_OCTVU</name>
<reference evidence="2" key="1">
    <citation type="submission" date="2023-08" db="EMBL/GenBank/DDBJ databases">
        <authorList>
            <person name="Alioto T."/>
            <person name="Alioto T."/>
            <person name="Gomez Garrido J."/>
        </authorList>
    </citation>
    <scope>NUCLEOTIDE SEQUENCE</scope>
</reference>
<proteinExistence type="predicted"/>
<evidence type="ECO:0008006" key="4">
    <source>
        <dbReference type="Google" id="ProtNLM"/>
    </source>
</evidence>
<keyword evidence="3" id="KW-1185">Reference proteome</keyword>
<keyword evidence="1" id="KW-1133">Transmembrane helix</keyword>
<evidence type="ECO:0000313" key="3">
    <source>
        <dbReference type="Proteomes" id="UP001162480"/>
    </source>
</evidence>
<accession>A0AA36AZI8</accession>
<evidence type="ECO:0000313" key="2">
    <source>
        <dbReference type="EMBL" id="CAI9724137.1"/>
    </source>
</evidence>
<organism evidence="2 3">
    <name type="scientific">Octopus vulgaris</name>
    <name type="common">Common octopus</name>
    <dbReference type="NCBI Taxonomy" id="6645"/>
    <lineage>
        <taxon>Eukaryota</taxon>
        <taxon>Metazoa</taxon>
        <taxon>Spiralia</taxon>
        <taxon>Lophotrochozoa</taxon>
        <taxon>Mollusca</taxon>
        <taxon>Cephalopoda</taxon>
        <taxon>Coleoidea</taxon>
        <taxon>Octopodiformes</taxon>
        <taxon>Octopoda</taxon>
        <taxon>Incirrata</taxon>
        <taxon>Octopodidae</taxon>
        <taxon>Octopus</taxon>
    </lineage>
</organism>
<gene>
    <name evidence="2" type="ORF">OCTVUL_1B016181</name>
</gene>
<dbReference type="Proteomes" id="UP001162480">
    <property type="component" value="Chromosome 6"/>
</dbReference>
<evidence type="ECO:0000256" key="1">
    <source>
        <dbReference type="SAM" id="Phobius"/>
    </source>
</evidence>
<feature type="transmembrane region" description="Helical" evidence="1">
    <location>
        <begin position="17"/>
        <end position="36"/>
    </location>
</feature>
<sequence length="77" mass="7648">MVDSSASSTVLRTFDDIVAVAAFVLVVVAITFSSGIGGDVDGGISSDGVGDSSDVSVGVGVAKVACHEPKVYRKSGK</sequence>
<keyword evidence="1" id="KW-0812">Transmembrane</keyword>
<dbReference type="AlphaFoldDB" id="A0AA36AZI8"/>
<protein>
    <recommendedName>
        <fullName evidence="4">Transmembrane protein</fullName>
    </recommendedName>
</protein>
<dbReference type="EMBL" id="OX597819">
    <property type="protein sequence ID" value="CAI9724137.1"/>
    <property type="molecule type" value="Genomic_DNA"/>
</dbReference>